<feature type="transmembrane region" description="Helical" evidence="2">
    <location>
        <begin position="7"/>
        <end position="26"/>
    </location>
</feature>
<evidence type="ECO:0000313" key="4">
    <source>
        <dbReference type="Proteomes" id="UP000828924"/>
    </source>
</evidence>
<name>A0ABY3WS66_9ACTN</name>
<gene>
    <name evidence="3" type="ORF">J4032_21195</name>
</gene>
<evidence type="ECO:0000256" key="1">
    <source>
        <dbReference type="SAM" id="MobiDB-lite"/>
    </source>
</evidence>
<accession>A0ABY3WS66</accession>
<evidence type="ECO:0000256" key="2">
    <source>
        <dbReference type="SAM" id="Phobius"/>
    </source>
</evidence>
<dbReference type="EMBL" id="CP071872">
    <property type="protein sequence ID" value="UNM13647.1"/>
    <property type="molecule type" value="Genomic_DNA"/>
</dbReference>
<keyword evidence="2" id="KW-0472">Membrane</keyword>
<keyword evidence="4" id="KW-1185">Reference proteome</keyword>
<organism evidence="3 4">
    <name type="scientific">Streptomyces formicae</name>
    <dbReference type="NCBI Taxonomy" id="1616117"/>
    <lineage>
        <taxon>Bacteria</taxon>
        <taxon>Bacillati</taxon>
        <taxon>Actinomycetota</taxon>
        <taxon>Actinomycetes</taxon>
        <taxon>Kitasatosporales</taxon>
        <taxon>Streptomycetaceae</taxon>
        <taxon>Streptomyces</taxon>
    </lineage>
</organism>
<keyword evidence="2" id="KW-1133">Transmembrane helix</keyword>
<keyword evidence="2" id="KW-0812">Transmembrane</keyword>
<reference evidence="3 4" key="1">
    <citation type="submission" date="2021-03" db="EMBL/GenBank/DDBJ databases">
        <title>Complete genome of Streptomyces formicae strain 1H-GS9 (DSM 100524).</title>
        <authorList>
            <person name="Atanasov K.E."/>
            <person name="Altabella T."/>
            <person name="Ferrer A."/>
        </authorList>
    </citation>
    <scope>NUCLEOTIDE SEQUENCE [LARGE SCALE GENOMIC DNA]</scope>
    <source>
        <strain evidence="3 4">1H-GS9</strain>
    </source>
</reference>
<evidence type="ECO:0008006" key="5">
    <source>
        <dbReference type="Google" id="ProtNLM"/>
    </source>
</evidence>
<dbReference type="RefSeq" id="WP_242332560.1">
    <property type="nucleotide sequence ID" value="NZ_CP071872.1"/>
</dbReference>
<sequence>MTVIRRLALYVVLPLALAAVAGYGWYQFSDTGKRWRYEDRLATYCQGLIPSEESAVLTGYDTDKGLPNAVHHGGSDGYELCWVGRRNALTIARIPASARDDDGRRGVFDQLRPSMSQTPPLPLGGGWQGYTNLKSAAVVLKCTNQDASVVVSSAGAGGGVADGATTELVAATAVRAADRWGCEADPGGPLPKLPAPPEEKSPFEAEGTCAGIPMRDMDMIHWIKETTSPAGTAPLESCVLGETKAHAEELFVLDARFGPLAQARASDAGPDGDAGHAGVYSWATAKCPEASARALFTISTTEYVHEDADTFARSALSAFAERASEQRGCTDLKLPG</sequence>
<dbReference type="Proteomes" id="UP000828924">
    <property type="component" value="Chromosome"/>
</dbReference>
<evidence type="ECO:0000313" key="3">
    <source>
        <dbReference type="EMBL" id="UNM13647.1"/>
    </source>
</evidence>
<protein>
    <recommendedName>
        <fullName evidence="5">Secreted protein</fullName>
    </recommendedName>
</protein>
<proteinExistence type="predicted"/>
<feature type="region of interest" description="Disordered" evidence="1">
    <location>
        <begin position="182"/>
        <end position="203"/>
    </location>
</feature>